<protein>
    <submittedName>
        <fullName evidence="3">TRAP-T family transporter, fused small and large inner membrane subunits</fullName>
    </submittedName>
</protein>
<feature type="transmembrane region" description="Helical" evidence="1">
    <location>
        <begin position="86"/>
        <end position="117"/>
    </location>
</feature>
<dbReference type="eggNOG" id="COG3333">
    <property type="taxonomic scope" value="Bacteria"/>
</dbReference>
<organism evidence="3 4">
    <name type="scientific">Fulvimarina pelagi HTCC2506</name>
    <dbReference type="NCBI Taxonomy" id="314231"/>
    <lineage>
        <taxon>Bacteria</taxon>
        <taxon>Pseudomonadati</taxon>
        <taxon>Pseudomonadota</taxon>
        <taxon>Alphaproteobacteria</taxon>
        <taxon>Hyphomicrobiales</taxon>
        <taxon>Aurantimonadaceae</taxon>
        <taxon>Fulvimarina</taxon>
    </lineage>
</organism>
<sequence length="161" mass="17181">MFKRVHDPLGTSVAAGFVLLGLVLAWTSQSMTAMGSVFPITISSAMAIVGLILIVRNIILGIRGMTPVSRSTGEGGVEGGSNMRRLLFVAAMIAWIALLPVLGFLVASALAYFAIMIVAIHERMSVKEIALLIVLGFAILVGFYALMSEILLIPMPRGLFF</sequence>
<keyword evidence="1" id="KW-0812">Transmembrane</keyword>
<comment type="caution">
    <text evidence="3">The sequence shown here is derived from an EMBL/GenBank/DDBJ whole genome shotgun (WGS) entry which is preliminary data.</text>
</comment>
<evidence type="ECO:0000259" key="2">
    <source>
        <dbReference type="Pfam" id="PF07331"/>
    </source>
</evidence>
<dbReference type="HOGENOM" id="CLU_1641289_0_0_5"/>
<name>Q0G471_9HYPH</name>
<evidence type="ECO:0000313" key="3">
    <source>
        <dbReference type="EMBL" id="EAU41610.1"/>
    </source>
</evidence>
<proteinExistence type="predicted"/>
<feature type="transmembrane region" description="Helical" evidence="1">
    <location>
        <begin position="129"/>
        <end position="153"/>
    </location>
</feature>
<evidence type="ECO:0000313" key="4">
    <source>
        <dbReference type="Proteomes" id="UP000004310"/>
    </source>
</evidence>
<dbReference type="AlphaFoldDB" id="Q0G471"/>
<dbReference type="RefSeq" id="WP_007067985.1">
    <property type="nucleotide sequence ID" value="NZ_DS022272.1"/>
</dbReference>
<dbReference type="Pfam" id="PF07331">
    <property type="entry name" value="TctB"/>
    <property type="match status" value="1"/>
</dbReference>
<keyword evidence="1" id="KW-1133">Transmembrane helix</keyword>
<feature type="transmembrane region" description="Helical" evidence="1">
    <location>
        <begin position="35"/>
        <end position="55"/>
    </location>
</feature>
<keyword evidence="4" id="KW-1185">Reference proteome</keyword>
<dbReference type="EMBL" id="AATP01000002">
    <property type="protein sequence ID" value="EAU41610.1"/>
    <property type="molecule type" value="Genomic_DNA"/>
</dbReference>
<reference evidence="3 4" key="1">
    <citation type="journal article" date="2010" name="J. Bacteriol.">
        <title>Genome sequence of Fulvimarina pelagi HTCC2506T, a Mn(II)-oxidizing alphaproteobacterium possessing an aerobic anoxygenic photosynthetic gene cluster and Xanthorhodopsin.</title>
        <authorList>
            <person name="Kang I."/>
            <person name="Oh H.M."/>
            <person name="Lim S.I."/>
            <person name="Ferriera S."/>
            <person name="Giovannoni S.J."/>
            <person name="Cho J.C."/>
        </authorList>
    </citation>
    <scope>NUCLEOTIDE SEQUENCE [LARGE SCALE GENOMIC DNA]</scope>
    <source>
        <strain evidence="3 4">HTCC2506</strain>
    </source>
</reference>
<accession>Q0G471</accession>
<gene>
    <name evidence="3" type="ORF">FP2506_14294</name>
</gene>
<feature type="domain" description="DUF1468" evidence="2">
    <location>
        <begin position="14"/>
        <end position="156"/>
    </location>
</feature>
<dbReference type="STRING" id="217511.GCA_001463845_03408"/>
<evidence type="ECO:0000256" key="1">
    <source>
        <dbReference type="SAM" id="Phobius"/>
    </source>
</evidence>
<dbReference type="Proteomes" id="UP000004310">
    <property type="component" value="Unassembled WGS sequence"/>
</dbReference>
<dbReference type="InterPro" id="IPR009936">
    <property type="entry name" value="DUF1468"/>
</dbReference>
<keyword evidence="1" id="KW-0472">Membrane</keyword>